<keyword evidence="5 9" id="KW-0064">Aspartyl protease</keyword>
<dbReference type="GO" id="GO:0005886">
    <property type="term" value="C:plasma membrane"/>
    <property type="evidence" value="ECO:0007669"/>
    <property type="project" value="UniProtKB-SubCell"/>
</dbReference>
<dbReference type="AlphaFoldDB" id="A0A9W6IPD2"/>
<evidence type="ECO:0000256" key="5">
    <source>
        <dbReference type="ARBA" id="ARBA00022750"/>
    </source>
</evidence>
<keyword evidence="4 9" id="KW-0812">Transmembrane</keyword>
<feature type="transmembrane region" description="Helical" evidence="9">
    <location>
        <begin position="20"/>
        <end position="39"/>
    </location>
</feature>
<sequence>MADLWGEIRRRATASPAPRIGLGLAVLIIVLDQISKWLVLNVLHFSPPGCLEFQRASGVERIALPNTCGHIELSPVFDLTMVWNKGVSFGLFGADGPLGRFILVAFSIAVACLLIAGLLGYGPVKAARRLQAVAFGFIIGGAIGNAVDRTLYGAVVDFLNFSDVYFPYVFNIADVGINLGVAAVILDVLLNDRKDRAVR</sequence>
<comment type="subcellular location">
    <subcellularLocation>
        <location evidence="9">Cell membrane</location>
        <topology evidence="9">Multi-pass membrane protein</topology>
    </subcellularLocation>
</comment>
<evidence type="ECO:0000256" key="3">
    <source>
        <dbReference type="ARBA" id="ARBA00022670"/>
    </source>
</evidence>
<comment type="function">
    <text evidence="9">This protein specifically catalyzes the removal of signal peptides from prolipoproteins.</text>
</comment>
<dbReference type="EC" id="3.4.23.36" evidence="9"/>
<dbReference type="HAMAP" id="MF_00161">
    <property type="entry name" value="LspA"/>
    <property type="match status" value="1"/>
</dbReference>
<evidence type="ECO:0000313" key="11">
    <source>
        <dbReference type="EMBL" id="GLK53768.1"/>
    </source>
</evidence>
<evidence type="ECO:0000256" key="2">
    <source>
        <dbReference type="ARBA" id="ARBA00022475"/>
    </source>
</evidence>
<dbReference type="NCBIfam" id="TIGR00077">
    <property type="entry name" value="lspA"/>
    <property type="match status" value="1"/>
</dbReference>
<comment type="similarity">
    <text evidence="1 9 10">Belongs to the peptidase A8 family.</text>
</comment>
<keyword evidence="3 9" id="KW-0645">Protease</keyword>
<comment type="pathway">
    <text evidence="9">Protein modification; lipoprotein biosynthesis (signal peptide cleavage).</text>
</comment>
<dbReference type="Proteomes" id="UP001143486">
    <property type="component" value="Unassembled WGS sequence"/>
</dbReference>
<keyword evidence="6 9" id="KW-0378">Hydrolase</keyword>
<evidence type="ECO:0000256" key="9">
    <source>
        <dbReference type="HAMAP-Rule" id="MF_00161"/>
    </source>
</evidence>
<feature type="transmembrane region" description="Helical" evidence="9">
    <location>
        <begin position="101"/>
        <end position="121"/>
    </location>
</feature>
<feature type="active site" evidence="9">
    <location>
        <position position="174"/>
    </location>
</feature>
<dbReference type="InterPro" id="IPR001872">
    <property type="entry name" value="Peptidase_A8"/>
</dbReference>
<comment type="caution">
    <text evidence="11">The sequence shown here is derived from an EMBL/GenBank/DDBJ whole genome shotgun (WGS) entry which is preliminary data.</text>
</comment>
<reference evidence="11" key="1">
    <citation type="journal article" date="2014" name="Int. J. Syst. Evol. Microbiol.">
        <title>Complete genome sequence of Corynebacterium casei LMG S-19264T (=DSM 44701T), isolated from a smear-ripened cheese.</title>
        <authorList>
            <consortium name="US DOE Joint Genome Institute (JGI-PGF)"/>
            <person name="Walter F."/>
            <person name="Albersmeier A."/>
            <person name="Kalinowski J."/>
            <person name="Ruckert C."/>
        </authorList>
    </citation>
    <scope>NUCLEOTIDE SEQUENCE</scope>
    <source>
        <strain evidence="11">VKM B-1513</strain>
    </source>
</reference>
<protein>
    <recommendedName>
        <fullName evidence="9">Lipoprotein signal peptidase</fullName>
        <ecNumber evidence="9">3.4.23.36</ecNumber>
    </recommendedName>
    <alternativeName>
        <fullName evidence="9">Prolipoprotein signal peptidase</fullName>
    </alternativeName>
    <alternativeName>
        <fullName evidence="9">Signal peptidase II</fullName>
        <shortName evidence="9">SPase II</shortName>
    </alternativeName>
</protein>
<evidence type="ECO:0000256" key="4">
    <source>
        <dbReference type="ARBA" id="ARBA00022692"/>
    </source>
</evidence>
<feature type="active site" evidence="9">
    <location>
        <position position="157"/>
    </location>
</feature>
<evidence type="ECO:0000313" key="12">
    <source>
        <dbReference type="Proteomes" id="UP001143486"/>
    </source>
</evidence>
<keyword evidence="2 9" id="KW-1003">Cell membrane</keyword>
<dbReference type="PANTHER" id="PTHR33695">
    <property type="entry name" value="LIPOPROTEIN SIGNAL PEPTIDASE"/>
    <property type="match status" value="1"/>
</dbReference>
<dbReference type="EMBL" id="BSFE01000013">
    <property type="protein sequence ID" value="GLK53768.1"/>
    <property type="molecule type" value="Genomic_DNA"/>
</dbReference>
<keyword evidence="12" id="KW-1185">Reference proteome</keyword>
<keyword evidence="8 9" id="KW-0472">Membrane</keyword>
<accession>A0A9W6IPD2</accession>
<evidence type="ECO:0000256" key="6">
    <source>
        <dbReference type="ARBA" id="ARBA00022801"/>
    </source>
</evidence>
<keyword evidence="7 9" id="KW-1133">Transmembrane helix</keyword>
<evidence type="ECO:0000256" key="8">
    <source>
        <dbReference type="ARBA" id="ARBA00023136"/>
    </source>
</evidence>
<dbReference type="RefSeq" id="WP_271188106.1">
    <property type="nucleotide sequence ID" value="NZ_BSFE01000013.1"/>
</dbReference>
<dbReference type="PANTHER" id="PTHR33695:SF1">
    <property type="entry name" value="LIPOPROTEIN SIGNAL PEPTIDASE"/>
    <property type="match status" value="1"/>
</dbReference>
<organism evidence="11 12">
    <name type="scientific">Maricaulis virginensis</name>
    <dbReference type="NCBI Taxonomy" id="144022"/>
    <lineage>
        <taxon>Bacteria</taxon>
        <taxon>Pseudomonadati</taxon>
        <taxon>Pseudomonadota</taxon>
        <taxon>Alphaproteobacteria</taxon>
        <taxon>Maricaulales</taxon>
        <taxon>Maricaulaceae</taxon>
        <taxon>Maricaulis</taxon>
    </lineage>
</organism>
<reference evidence="11" key="2">
    <citation type="submission" date="2023-01" db="EMBL/GenBank/DDBJ databases">
        <authorList>
            <person name="Sun Q."/>
            <person name="Evtushenko L."/>
        </authorList>
    </citation>
    <scope>NUCLEOTIDE SEQUENCE</scope>
    <source>
        <strain evidence="11">VKM B-1513</strain>
    </source>
</reference>
<proteinExistence type="inferred from homology"/>
<gene>
    <name evidence="9 11" type="primary">lspA</name>
    <name evidence="11" type="ORF">GCM10017621_32760</name>
</gene>
<dbReference type="Pfam" id="PF01252">
    <property type="entry name" value="Peptidase_A8"/>
    <property type="match status" value="1"/>
</dbReference>
<dbReference type="GO" id="GO:0004190">
    <property type="term" value="F:aspartic-type endopeptidase activity"/>
    <property type="evidence" value="ECO:0007669"/>
    <property type="project" value="UniProtKB-UniRule"/>
</dbReference>
<name>A0A9W6IPD2_9PROT</name>
<feature type="transmembrane region" description="Helical" evidence="9">
    <location>
        <begin position="133"/>
        <end position="152"/>
    </location>
</feature>
<dbReference type="PRINTS" id="PR00781">
    <property type="entry name" value="LIPOSIGPTASE"/>
</dbReference>
<dbReference type="GO" id="GO:0006508">
    <property type="term" value="P:proteolysis"/>
    <property type="evidence" value="ECO:0007669"/>
    <property type="project" value="UniProtKB-KW"/>
</dbReference>
<comment type="catalytic activity">
    <reaction evidence="9">
        <text>Release of signal peptides from bacterial membrane prolipoproteins. Hydrolyzes -Xaa-Yaa-Zaa-|-(S,diacylglyceryl)Cys-, in which Xaa is hydrophobic (preferably Leu), and Yaa (Ala or Ser) and Zaa (Gly or Ala) have small, neutral side chains.</text>
        <dbReference type="EC" id="3.4.23.36"/>
    </reaction>
</comment>
<evidence type="ECO:0000256" key="1">
    <source>
        <dbReference type="ARBA" id="ARBA00006139"/>
    </source>
</evidence>
<feature type="transmembrane region" description="Helical" evidence="9">
    <location>
        <begin position="164"/>
        <end position="190"/>
    </location>
</feature>
<evidence type="ECO:0000256" key="7">
    <source>
        <dbReference type="ARBA" id="ARBA00022989"/>
    </source>
</evidence>
<keyword evidence="11" id="KW-0449">Lipoprotein</keyword>
<evidence type="ECO:0000256" key="10">
    <source>
        <dbReference type="RuleBase" id="RU004181"/>
    </source>
</evidence>